<protein>
    <submittedName>
        <fullName evidence="1">Uncharacterized protein</fullName>
    </submittedName>
</protein>
<organism evidence="1">
    <name type="scientific">marine sediment metagenome</name>
    <dbReference type="NCBI Taxonomy" id="412755"/>
    <lineage>
        <taxon>unclassified sequences</taxon>
        <taxon>metagenomes</taxon>
        <taxon>ecological metagenomes</taxon>
    </lineage>
</organism>
<gene>
    <name evidence="1" type="ORF">LCGC14_1779670</name>
</gene>
<reference evidence="1" key="1">
    <citation type="journal article" date="2015" name="Nature">
        <title>Complex archaea that bridge the gap between prokaryotes and eukaryotes.</title>
        <authorList>
            <person name="Spang A."/>
            <person name="Saw J.H."/>
            <person name="Jorgensen S.L."/>
            <person name="Zaremba-Niedzwiedzka K."/>
            <person name="Martijn J."/>
            <person name="Lind A.E."/>
            <person name="van Eijk R."/>
            <person name="Schleper C."/>
            <person name="Guy L."/>
            <person name="Ettema T.J."/>
        </authorList>
    </citation>
    <scope>NUCLEOTIDE SEQUENCE</scope>
</reference>
<accession>A0A0F9JVH2</accession>
<sequence length="71" mass="8413">MRTVKITEDKKYALKKQDDGTYGIYAPDGEGGWYCVQDDGRYLYQDFEYHVENLREEMRYLIAAAKIEFGF</sequence>
<evidence type="ECO:0000313" key="1">
    <source>
        <dbReference type="EMBL" id="KKM02913.1"/>
    </source>
</evidence>
<dbReference type="EMBL" id="LAZR01016808">
    <property type="protein sequence ID" value="KKM02913.1"/>
    <property type="molecule type" value="Genomic_DNA"/>
</dbReference>
<name>A0A0F9JVH2_9ZZZZ</name>
<proteinExistence type="predicted"/>
<dbReference type="AlphaFoldDB" id="A0A0F9JVH2"/>
<comment type="caution">
    <text evidence="1">The sequence shown here is derived from an EMBL/GenBank/DDBJ whole genome shotgun (WGS) entry which is preliminary data.</text>
</comment>